<keyword evidence="1" id="KW-0479">Metal-binding</keyword>
<dbReference type="GO" id="GO:0004177">
    <property type="term" value="F:aminopeptidase activity"/>
    <property type="evidence" value="ECO:0007669"/>
    <property type="project" value="UniProtKB-ARBA"/>
</dbReference>
<dbReference type="InterPro" id="IPR036005">
    <property type="entry name" value="Creatinase/aminopeptidase-like"/>
</dbReference>
<dbReference type="SUPFAM" id="SSF53092">
    <property type="entry name" value="Creatinase/prolidase N-terminal domain"/>
    <property type="match status" value="1"/>
</dbReference>
<dbReference type="InterPro" id="IPR001714">
    <property type="entry name" value="Pept_M24_MAP"/>
</dbReference>
<dbReference type="InterPro" id="IPR001131">
    <property type="entry name" value="Peptidase_M24B_aminopep-P_CS"/>
</dbReference>
<dbReference type="PROSITE" id="PS00491">
    <property type="entry name" value="PROLINE_PEPTIDASE"/>
    <property type="match status" value="1"/>
</dbReference>
<dbReference type="PRINTS" id="PR00599">
    <property type="entry name" value="MAPEPTIDASE"/>
</dbReference>
<dbReference type="InterPro" id="IPR000994">
    <property type="entry name" value="Pept_M24"/>
</dbReference>
<accession>A0A345Z3U4</accession>
<proteinExistence type="predicted"/>
<evidence type="ECO:0000256" key="2">
    <source>
        <dbReference type="ARBA" id="ARBA00022801"/>
    </source>
</evidence>
<evidence type="ECO:0000313" key="6">
    <source>
        <dbReference type="Proteomes" id="UP000254792"/>
    </source>
</evidence>
<sequence length="357" mass="40324">MKLDKKEIVRNLMEENKVDALLLYSPQNRYWFSRFNSSLGYILITKTKTYLFVDGRYLTAAQQKKDLQNIDEIIGFGPVFDLVNQKLLENKISKLGFESDWVFVKDSEIMTKRIKAQMVSINTENLRIIKDEWEVEQIKKACDITNQVFEDVLANVKPKMTEKELSRFVSDSFLKFGAEKLSFDTIVASGVNGSMPHAVPSDKKIELGELVTLDMGCFYNGYASDQTRTFAMGEKIDPKLQEIFKVVYDAQQAGIDAVKAGVEAKKIHEICFDFIESKGYGQYFTHGTGHGLGIEIHEEPYQSIAGNKVLMPGHVITVEPGIYIPGIGGVRIEDDLLVTATGYQKLTTAKRELVFVK</sequence>
<name>A0A345Z3U4_9MOLU</name>
<dbReference type="InterPro" id="IPR000587">
    <property type="entry name" value="Creatinase_N"/>
</dbReference>
<dbReference type="Gene3D" id="3.90.230.10">
    <property type="entry name" value="Creatinase/methionine aminopeptidase superfamily"/>
    <property type="match status" value="1"/>
</dbReference>
<dbReference type="Pfam" id="PF00557">
    <property type="entry name" value="Peptidase_M24"/>
    <property type="match status" value="1"/>
</dbReference>
<dbReference type="SUPFAM" id="SSF55920">
    <property type="entry name" value="Creatinase/aminopeptidase"/>
    <property type="match status" value="1"/>
</dbReference>
<dbReference type="GO" id="GO:0008235">
    <property type="term" value="F:metalloexopeptidase activity"/>
    <property type="evidence" value="ECO:0007669"/>
    <property type="project" value="UniProtKB-ARBA"/>
</dbReference>
<evidence type="ECO:0000256" key="1">
    <source>
        <dbReference type="ARBA" id="ARBA00022723"/>
    </source>
</evidence>
<dbReference type="GO" id="GO:0046872">
    <property type="term" value="F:metal ion binding"/>
    <property type="evidence" value="ECO:0007669"/>
    <property type="project" value="UniProtKB-KW"/>
</dbReference>
<dbReference type="EMBL" id="CP031376">
    <property type="protein sequence ID" value="AXK51273.1"/>
    <property type="molecule type" value="Genomic_DNA"/>
</dbReference>
<evidence type="ECO:0000259" key="4">
    <source>
        <dbReference type="Pfam" id="PF01321"/>
    </source>
</evidence>
<feature type="domain" description="Peptidase M24" evidence="3">
    <location>
        <begin position="136"/>
        <end position="340"/>
    </location>
</feature>
<organism evidence="5 6">
    <name type="scientific">Spiroplasma alleghenense</name>
    <dbReference type="NCBI Taxonomy" id="216931"/>
    <lineage>
        <taxon>Bacteria</taxon>
        <taxon>Bacillati</taxon>
        <taxon>Mycoplasmatota</taxon>
        <taxon>Mollicutes</taxon>
        <taxon>Entomoplasmatales</taxon>
        <taxon>Spiroplasmataceae</taxon>
        <taxon>Spiroplasma</taxon>
    </lineage>
</organism>
<protein>
    <submittedName>
        <fullName evidence="5">Xaa-Pro dipeptidase</fullName>
    </submittedName>
</protein>
<dbReference type="CDD" id="cd01092">
    <property type="entry name" value="APP-like"/>
    <property type="match status" value="1"/>
</dbReference>
<gene>
    <name evidence="5" type="primary">pepQ</name>
    <name evidence="5" type="ORF">SALLE_v1c06010</name>
</gene>
<dbReference type="KEGG" id="salx:SALLE_v1c06010"/>
<dbReference type="InterPro" id="IPR029149">
    <property type="entry name" value="Creatin/AminoP/Spt16_N"/>
</dbReference>
<feature type="domain" description="Creatinase N-terminal" evidence="4">
    <location>
        <begin position="9"/>
        <end position="128"/>
    </location>
</feature>
<keyword evidence="2" id="KW-0378">Hydrolase</keyword>
<keyword evidence="6" id="KW-1185">Reference proteome</keyword>
<evidence type="ECO:0000259" key="3">
    <source>
        <dbReference type="Pfam" id="PF00557"/>
    </source>
</evidence>
<reference evidence="5 6" key="1">
    <citation type="submission" date="2018-07" db="EMBL/GenBank/DDBJ databases">
        <title>Complete genome sequence of Spiroplasma alleghenense PLHS-1 (ATCC 51752).</title>
        <authorList>
            <person name="Chou L."/>
            <person name="Lee T.-Y."/>
            <person name="Tsai Y.-M."/>
            <person name="Kuo C.-H."/>
        </authorList>
    </citation>
    <scope>NUCLEOTIDE SEQUENCE [LARGE SCALE GENOMIC DNA]</scope>
    <source>
        <strain evidence="5 6">PLHS-1</strain>
    </source>
</reference>
<dbReference type="PANTHER" id="PTHR46112:SF3">
    <property type="entry name" value="AMINOPEPTIDASE YPDF"/>
    <property type="match status" value="1"/>
</dbReference>
<dbReference type="Proteomes" id="UP000254792">
    <property type="component" value="Chromosome"/>
</dbReference>
<dbReference type="Gene3D" id="3.40.350.10">
    <property type="entry name" value="Creatinase/prolidase N-terminal domain"/>
    <property type="match status" value="1"/>
</dbReference>
<dbReference type="AlphaFoldDB" id="A0A345Z3U4"/>
<evidence type="ECO:0000313" key="5">
    <source>
        <dbReference type="EMBL" id="AXK51273.1"/>
    </source>
</evidence>
<dbReference type="PANTHER" id="PTHR46112">
    <property type="entry name" value="AMINOPEPTIDASE"/>
    <property type="match status" value="1"/>
</dbReference>
<dbReference type="Pfam" id="PF01321">
    <property type="entry name" value="Creatinase_N"/>
    <property type="match status" value="1"/>
</dbReference>
<dbReference type="InterPro" id="IPR050659">
    <property type="entry name" value="Peptidase_M24B"/>
</dbReference>